<evidence type="ECO:0000256" key="2">
    <source>
        <dbReference type="ARBA" id="ARBA00007433"/>
    </source>
</evidence>
<evidence type="ECO:0000259" key="6">
    <source>
        <dbReference type="Pfam" id="PF01172"/>
    </source>
</evidence>
<evidence type="ECO:0000256" key="4">
    <source>
        <dbReference type="ARBA" id="ARBA00022517"/>
    </source>
</evidence>
<name>A0A146KIE0_9EUKA</name>
<dbReference type="EMBL" id="GDID01001002">
    <property type="protein sequence ID" value="JAP95604.1"/>
    <property type="molecule type" value="Transcribed_RNA"/>
</dbReference>
<evidence type="ECO:0000256" key="3">
    <source>
        <dbReference type="ARBA" id="ARBA00022490"/>
    </source>
</evidence>
<dbReference type="Gene3D" id="1.10.10.900">
    <property type="entry name" value="SBDS protein C-terminal domain, subdomain 1"/>
    <property type="match status" value="1"/>
</dbReference>
<dbReference type="GO" id="GO:0042254">
    <property type="term" value="P:ribosome biogenesis"/>
    <property type="evidence" value="ECO:0007669"/>
    <property type="project" value="UniProtKB-KW"/>
</dbReference>
<dbReference type="SUPFAM" id="SSF89895">
    <property type="entry name" value="FYSH domain"/>
    <property type="match status" value="1"/>
</dbReference>
<feature type="domain" description="Ribosome maturation protein SDO1/SBDS N-terminal" evidence="6">
    <location>
        <begin position="10"/>
        <end position="97"/>
    </location>
</feature>
<proteinExistence type="inferred from homology"/>
<evidence type="ECO:0000256" key="1">
    <source>
        <dbReference type="ARBA" id="ARBA00004496"/>
    </source>
</evidence>
<feature type="non-terminal residue" evidence="7">
    <location>
        <position position="1"/>
    </location>
</feature>
<dbReference type="InterPro" id="IPR039100">
    <property type="entry name" value="Sdo1/SBDS-like"/>
</dbReference>
<keyword evidence="3" id="KW-0963">Cytoplasm</keyword>
<dbReference type="PANTHER" id="PTHR10927">
    <property type="entry name" value="RIBOSOME MATURATION PROTEIN SBDS"/>
    <property type="match status" value="1"/>
</dbReference>
<dbReference type="AlphaFoldDB" id="A0A146KIE0"/>
<dbReference type="SUPFAM" id="SSF109728">
    <property type="entry name" value="Hypothetical protein AF0491, middle domain"/>
    <property type="match status" value="1"/>
</dbReference>
<protein>
    <submittedName>
        <fullName evidence="7">Shwachman-Bodian-Diamond syndrome protein-like protein</fullName>
    </submittedName>
</protein>
<evidence type="ECO:0000256" key="5">
    <source>
        <dbReference type="ARBA" id="ARBA00049708"/>
    </source>
</evidence>
<gene>
    <name evidence="7" type="ORF">TPC1_11345</name>
</gene>
<comment type="subunit">
    <text evidence="5">Associates with the 60S ribosomal subunit.</text>
</comment>
<dbReference type="Pfam" id="PF01172">
    <property type="entry name" value="SBDS_N"/>
    <property type="match status" value="1"/>
</dbReference>
<keyword evidence="4" id="KW-0690">Ribosome biogenesis</keyword>
<reference evidence="7" key="1">
    <citation type="submission" date="2015-07" db="EMBL/GenBank/DDBJ databases">
        <title>Adaptation to a free-living lifestyle via gene acquisitions in the diplomonad Trepomonas sp. PC1.</title>
        <authorList>
            <person name="Xu F."/>
            <person name="Jerlstrom-Hultqvist J."/>
            <person name="Kolisko M."/>
            <person name="Simpson A.G.B."/>
            <person name="Roger A.J."/>
            <person name="Svard S.G."/>
            <person name="Andersson J.O."/>
        </authorList>
    </citation>
    <scope>NUCLEOTIDE SEQUENCE</scope>
    <source>
        <strain evidence="7">PC1</strain>
    </source>
</reference>
<dbReference type="InterPro" id="IPR036786">
    <property type="entry name" value="Ribosome_mat_SBDS_N_sf"/>
</dbReference>
<dbReference type="Gene3D" id="3.30.1250.10">
    <property type="entry name" value="Ribosome maturation protein SBDS, N-terminal domain"/>
    <property type="match status" value="1"/>
</dbReference>
<organism evidence="7">
    <name type="scientific">Trepomonas sp. PC1</name>
    <dbReference type="NCBI Taxonomy" id="1076344"/>
    <lineage>
        <taxon>Eukaryota</taxon>
        <taxon>Metamonada</taxon>
        <taxon>Diplomonadida</taxon>
        <taxon>Hexamitidae</taxon>
        <taxon>Hexamitinae</taxon>
        <taxon>Trepomonas</taxon>
    </lineage>
</organism>
<evidence type="ECO:0000313" key="7">
    <source>
        <dbReference type="EMBL" id="JAP95604.1"/>
    </source>
</evidence>
<dbReference type="InterPro" id="IPR019783">
    <property type="entry name" value="SDO1/SBDS_N"/>
</dbReference>
<dbReference type="InterPro" id="IPR037188">
    <property type="entry name" value="Sdo1/SBDS_central_sf"/>
</dbReference>
<accession>A0A146KIE0</accession>
<sequence>QPVGQKWLTNVTAVQYCINDKNFEIACYANKIRSYKSGLTTNLDEVLQTDVIFVDMVSGDVANTQLLLDNFHTTNKHAICELILQKGKIQLTETERQAENQRLLKEITSIICQRTYCPETNFPFPFQLIEETIRNQLHYMPNNFPISEQAAALIKQLQQVVDIRIKLVQVQCETEQVTQFKQILEKVDFNVQEIQEYENLVSFEMENEHLAQLRVLMKNAEIKGELMVQKTFRK</sequence>
<comment type="similarity">
    <text evidence="2">Belongs to the SDO1/SBDS family.</text>
</comment>
<comment type="subcellular location">
    <subcellularLocation>
        <location evidence="1">Cytoplasm</location>
    </subcellularLocation>
</comment>
<dbReference type="PANTHER" id="PTHR10927:SF1">
    <property type="entry name" value="RIBOSOME MATURATION PROTEIN SBDS"/>
    <property type="match status" value="1"/>
</dbReference>
<dbReference type="GO" id="GO:0005737">
    <property type="term" value="C:cytoplasm"/>
    <property type="evidence" value="ECO:0007669"/>
    <property type="project" value="UniProtKB-SubCell"/>
</dbReference>